<dbReference type="EMBL" id="MN739376">
    <property type="protein sequence ID" value="QHT01529.1"/>
    <property type="molecule type" value="Genomic_DNA"/>
</dbReference>
<proteinExistence type="predicted"/>
<evidence type="ECO:0000313" key="3">
    <source>
        <dbReference type="EMBL" id="QHT01529.1"/>
    </source>
</evidence>
<name>A0A6C0CCW9_9ZZZZ</name>
<sequence>MAEDRKRVNPDSDNKTDNSEIVRRELDKLRNNRTLSRHHIMELAQKYPEAVVDEIMKADAKRTQRIRRIAAKVAEKVARKYQSGNRPLHEILNKMLKYKTENKWTDIEYEFFRSELEKRFDGRRMYEVDNNQLNIQNRSRINKMLGYKYHISQDDQLKIKDSEGGTLAEILSMYERSLSSYRSNYMSSILYEDSALQATTGKFDRTKNVASNHVHPLLVAMFIPKIGLFESQILHSNMGGIVKSRYEGKPILVEADAMLFNDMVTDPNDVVCEESSPILDVKKRYQVQIDIWDIVTNLRNGLYYHGDSNQRFLTDLHQCRNNLYDNADLIYSQDEGAILRRLMSVFSLRPTLISTRPILAVEAFLGTPWGSGMNLGMGASGFGVGAGFGVAGSPMGSLPFVNQPVITVTKIPMITLQLPYRAPDASVTAEPVNINAAINQHVWLNENKTIVPKEQSIIHSREVLIFYVNRRIQRVTMRSYTNPIAFSHLPLTMSNLEKLNDYPVTVQPTIKISTEADVYELRSVVAVQQTSINPCPKPTLDSSPIIIGSIGLVKVLPSNGAYNKPAIRYDPFGASIPIEYRTTADGPAQYVQNPPMTLIDATFPGPSLSGNEDESFDTIAATRGTIYIYAKPCEAGGNYSCLEFINLNLM</sequence>
<evidence type="ECO:0000256" key="1">
    <source>
        <dbReference type="ARBA" id="ARBA00004328"/>
    </source>
</evidence>
<dbReference type="Pfam" id="PF03292">
    <property type="entry name" value="Pox_P4B"/>
    <property type="match status" value="1"/>
</dbReference>
<comment type="subcellular location">
    <subcellularLocation>
        <location evidence="1">Virion</location>
    </subcellularLocation>
</comment>
<accession>A0A6C0CCW9</accession>
<organism evidence="3">
    <name type="scientific">viral metagenome</name>
    <dbReference type="NCBI Taxonomy" id="1070528"/>
    <lineage>
        <taxon>unclassified sequences</taxon>
        <taxon>metagenomes</taxon>
        <taxon>organismal metagenomes</taxon>
    </lineage>
</organism>
<keyword evidence="2" id="KW-0946">Virion</keyword>
<evidence type="ECO:0000256" key="2">
    <source>
        <dbReference type="ARBA" id="ARBA00022844"/>
    </source>
</evidence>
<dbReference type="AlphaFoldDB" id="A0A6C0CCW9"/>
<reference evidence="3" key="1">
    <citation type="journal article" date="2020" name="Nature">
        <title>Giant virus diversity and host interactions through global metagenomics.</title>
        <authorList>
            <person name="Schulz F."/>
            <person name="Roux S."/>
            <person name="Paez-Espino D."/>
            <person name="Jungbluth S."/>
            <person name="Walsh D.A."/>
            <person name="Denef V.J."/>
            <person name="McMahon K.D."/>
            <person name="Konstantinidis K.T."/>
            <person name="Eloe-Fadrosh E.A."/>
            <person name="Kyrpides N.C."/>
            <person name="Woyke T."/>
        </authorList>
    </citation>
    <scope>NUCLEOTIDE SEQUENCE</scope>
    <source>
        <strain evidence="3">GVMAG-M-3300020192-26</strain>
    </source>
</reference>
<evidence type="ECO:0008006" key="4">
    <source>
        <dbReference type="Google" id="ProtNLM"/>
    </source>
</evidence>
<dbReference type="GO" id="GO:0044423">
    <property type="term" value="C:virion component"/>
    <property type="evidence" value="ECO:0007669"/>
    <property type="project" value="UniProtKB-KW"/>
</dbReference>
<protein>
    <recommendedName>
        <fullName evidence="4">Core protein</fullName>
    </recommendedName>
</protein>
<dbReference type="InterPro" id="IPR004972">
    <property type="entry name" value="P4B"/>
</dbReference>